<feature type="transmembrane region" description="Helical" evidence="6">
    <location>
        <begin position="6"/>
        <end position="31"/>
    </location>
</feature>
<accession>A0A0K9NQD5</accession>
<evidence type="ECO:0000256" key="6">
    <source>
        <dbReference type="SAM" id="Phobius"/>
    </source>
</evidence>
<dbReference type="Proteomes" id="UP000036987">
    <property type="component" value="Unassembled WGS sequence"/>
</dbReference>
<evidence type="ECO:0000313" key="7">
    <source>
        <dbReference type="EMBL" id="KMZ58999.1"/>
    </source>
</evidence>
<protein>
    <submittedName>
        <fullName evidence="7">Senescence-associated protein DH</fullName>
    </submittedName>
</protein>
<evidence type="ECO:0000256" key="2">
    <source>
        <dbReference type="ARBA" id="ARBA00006840"/>
    </source>
</evidence>
<proteinExistence type="inferred from homology"/>
<dbReference type="PANTHER" id="PTHR32191">
    <property type="entry name" value="TETRASPANIN-8-RELATED"/>
    <property type="match status" value="1"/>
</dbReference>
<dbReference type="GO" id="GO:0009734">
    <property type="term" value="P:auxin-activated signaling pathway"/>
    <property type="evidence" value="ECO:0007669"/>
    <property type="project" value="InterPro"/>
</dbReference>
<dbReference type="InterPro" id="IPR044991">
    <property type="entry name" value="TET_plant"/>
</dbReference>
<evidence type="ECO:0000256" key="4">
    <source>
        <dbReference type="ARBA" id="ARBA00022989"/>
    </source>
</evidence>
<dbReference type="EMBL" id="LFYR01001823">
    <property type="protein sequence ID" value="KMZ58999.1"/>
    <property type="molecule type" value="Genomic_DNA"/>
</dbReference>
<dbReference type="Pfam" id="PF00335">
    <property type="entry name" value="Tetraspanin"/>
    <property type="match status" value="1"/>
</dbReference>
<evidence type="ECO:0000313" key="8">
    <source>
        <dbReference type="Proteomes" id="UP000036987"/>
    </source>
</evidence>
<keyword evidence="5 6" id="KW-0472">Membrane</keyword>
<dbReference type="OrthoDB" id="664300at2759"/>
<evidence type="ECO:0000256" key="1">
    <source>
        <dbReference type="ARBA" id="ARBA00004141"/>
    </source>
</evidence>
<name>A0A0K9NQD5_ZOSMR</name>
<feature type="transmembrane region" description="Helical" evidence="6">
    <location>
        <begin position="71"/>
        <end position="96"/>
    </location>
</feature>
<dbReference type="GO" id="GO:0009506">
    <property type="term" value="C:plasmodesma"/>
    <property type="evidence" value="ECO:0000318"/>
    <property type="project" value="GO_Central"/>
</dbReference>
<dbReference type="PRINTS" id="PR00259">
    <property type="entry name" value="TMFOUR"/>
</dbReference>
<gene>
    <name evidence="7" type="ORF">ZOSMA_70G00130</name>
</gene>
<keyword evidence="3 6" id="KW-0812">Transmembrane</keyword>
<comment type="caution">
    <text evidence="7">The sequence shown here is derived from an EMBL/GenBank/DDBJ whole genome shotgun (WGS) entry which is preliminary data.</text>
</comment>
<dbReference type="InterPro" id="IPR018499">
    <property type="entry name" value="Tetraspanin/Peripherin"/>
</dbReference>
<organism evidence="7 8">
    <name type="scientific">Zostera marina</name>
    <name type="common">Eelgrass</name>
    <dbReference type="NCBI Taxonomy" id="29655"/>
    <lineage>
        <taxon>Eukaryota</taxon>
        <taxon>Viridiplantae</taxon>
        <taxon>Streptophyta</taxon>
        <taxon>Embryophyta</taxon>
        <taxon>Tracheophyta</taxon>
        <taxon>Spermatophyta</taxon>
        <taxon>Magnoliopsida</taxon>
        <taxon>Liliopsida</taxon>
        <taxon>Zosteraceae</taxon>
        <taxon>Zostera</taxon>
    </lineage>
</organism>
<comment type="similarity">
    <text evidence="2">Belongs to the tetraspanin (TM4SF) family.</text>
</comment>
<dbReference type="AlphaFoldDB" id="A0A0K9NQD5"/>
<comment type="subcellular location">
    <subcellularLocation>
        <location evidence="1">Membrane</location>
        <topology evidence="1">Multi-pass membrane protein</topology>
    </subcellularLocation>
</comment>
<dbReference type="OMA" id="VNPTLWI"/>
<dbReference type="GO" id="GO:0005886">
    <property type="term" value="C:plasma membrane"/>
    <property type="evidence" value="ECO:0000318"/>
    <property type="project" value="GO_Central"/>
</dbReference>
<keyword evidence="4 6" id="KW-1133">Transmembrane helix</keyword>
<reference evidence="8" key="1">
    <citation type="journal article" date="2016" name="Nature">
        <title>The genome of the seagrass Zostera marina reveals angiosperm adaptation to the sea.</title>
        <authorList>
            <person name="Olsen J.L."/>
            <person name="Rouze P."/>
            <person name="Verhelst B."/>
            <person name="Lin Y.-C."/>
            <person name="Bayer T."/>
            <person name="Collen J."/>
            <person name="Dattolo E."/>
            <person name="De Paoli E."/>
            <person name="Dittami S."/>
            <person name="Maumus F."/>
            <person name="Michel G."/>
            <person name="Kersting A."/>
            <person name="Lauritano C."/>
            <person name="Lohaus R."/>
            <person name="Toepel M."/>
            <person name="Tonon T."/>
            <person name="Vanneste K."/>
            <person name="Amirebrahimi M."/>
            <person name="Brakel J."/>
            <person name="Bostroem C."/>
            <person name="Chovatia M."/>
            <person name="Grimwood J."/>
            <person name="Jenkins J.W."/>
            <person name="Jueterbock A."/>
            <person name="Mraz A."/>
            <person name="Stam W.T."/>
            <person name="Tice H."/>
            <person name="Bornberg-Bauer E."/>
            <person name="Green P.J."/>
            <person name="Pearson G.A."/>
            <person name="Procaccini G."/>
            <person name="Duarte C.M."/>
            <person name="Schmutz J."/>
            <person name="Reusch T.B.H."/>
            <person name="Van de Peer Y."/>
        </authorList>
    </citation>
    <scope>NUCLEOTIDE SEQUENCE [LARGE SCALE GENOMIC DNA]</scope>
    <source>
        <strain evidence="8">cv. Finnish</strain>
    </source>
</reference>
<feature type="transmembrane region" description="Helical" evidence="6">
    <location>
        <begin position="232"/>
        <end position="253"/>
    </location>
</feature>
<feature type="transmembrane region" description="Helical" evidence="6">
    <location>
        <begin position="43"/>
        <end position="65"/>
    </location>
</feature>
<evidence type="ECO:0000256" key="3">
    <source>
        <dbReference type="ARBA" id="ARBA00022692"/>
    </source>
</evidence>
<keyword evidence="8" id="KW-1185">Reference proteome</keyword>
<sequence>MGLSNTITTILNFIVLLCSIPIIGAGIWLATKQSTSCIHGFRLPIIILGTLIFLVSLSGFAGVYWNRQCLLATYLVAMAILIVALLALLIFGFAVTRSDGGYSVDRREYRLEGFSKYLRESVIGNGNWKRIMKCLEEKDVCNKLIDVYATPTSFFAAHLTPLQSGCCKPPSACGYGYVNPTIWVNNPLNNNPIPNADCNAWSNNPAQLCYGCDSCKAGLLGSIRLLWRKANAALIISAVVLISVYIIACSAFRNVQTEELFRRYKWGNP</sequence>
<evidence type="ECO:0000256" key="5">
    <source>
        <dbReference type="ARBA" id="ARBA00023136"/>
    </source>
</evidence>